<evidence type="ECO:0008006" key="4">
    <source>
        <dbReference type="Google" id="ProtNLM"/>
    </source>
</evidence>
<feature type="compositionally biased region" description="Basic and acidic residues" evidence="1">
    <location>
        <begin position="38"/>
        <end position="67"/>
    </location>
</feature>
<feature type="region of interest" description="Disordered" evidence="1">
    <location>
        <begin position="1"/>
        <end position="24"/>
    </location>
</feature>
<dbReference type="EMBL" id="CP107020">
    <property type="protein sequence ID" value="UYG16018.1"/>
    <property type="molecule type" value="Genomic_DNA"/>
</dbReference>
<keyword evidence="3" id="KW-1185">Reference proteome</keyword>
<evidence type="ECO:0000313" key="2">
    <source>
        <dbReference type="EMBL" id="UYG16018.1"/>
    </source>
</evidence>
<sequence length="86" mass="9656">MSVDPTIDYHAHDPEDRDEPSDDPRIREAQKLEQRMREALATKENPLRDGESTSDRLKAGKNAEWEAGRAGLPDSVEQTPEEPSGE</sequence>
<evidence type="ECO:0000313" key="3">
    <source>
        <dbReference type="Proteomes" id="UP001164305"/>
    </source>
</evidence>
<protein>
    <recommendedName>
        <fullName evidence="4">Multidrug transporter</fullName>
    </recommendedName>
</protein>
<dbReference type="RefSeq" id="WP_263593231.1">
    <property type="nucleotide sequence ID" value="NZ_CP107020.1"/>
</dbReference>
<proteinExistence type="predicted"/>
<accession>A0ABY6G018</accession>
<evidence type="ECO:0000256" key="1">
    <source>
        <dbReference type="SAM" id="MobiDB-lite"/>
    </source>
</evidence>
<organism evidence="2 3">
    <name type="scientific">Brachybacterium huguangmaarense</name>
    <dbReference type="NCBI Taxonomy" id="1652028"/>
    <lineage>
        <taxon>Bacteria</taxon>
        <taxon>Bacillati</taxon>
        <taxon>Actinomycetota</taxon>
        <taxon>Actinomycetes</taxon>
        <taxon>Micrococcales</taxon>
        <taxon>Dermabacteraceae</taxon>
        <taxon>Brachybacterium</taxon>
    </lineage>
</organism>
<dbReference type="Proteomes" id="UP001164305">
    <property type="component" value="Chromosome"/>
</dbReference>
<gene>
    <name evidence="2" type="ORF">BRM3_10280</name>
</gene>
<feature type="region of interest" description="Disordered" evidence="1">
    <location>
        <begin position="38"/>
        <end position="86"/>
    </location>
</feature>
<name>A0ABY6G018_9MICO</name>
<reference evidence="2" key="1">
    <citation type="submission" date="2022-10" db="EMBL/GenBank/DDBJ databases">
        <title>Whole-Genome Sequencing of Brachybacterium huguangmaarense BRM-3, Isolated from Betula schmidtii.</title>
        <authorList>
            <person name="Haam D."/>
        </authorList>
    </citation>
    <scope>NUCLEOTIDE SEQUENCE</scope>
    <source>
        <strain evidence="2">BRM-3</strain>
    </source>
</reference>